<evidence type="ECO:0000313" key="8">
    <source>
        <dbReference type="Proteomes" id="UP000254507"/>
    </source>
</evidence>
<organism evidence="7 8">
    <name type="scientific">Actinobacillus seminis</name>
    <dbReference type="NCBI Taxonomy" id="722"/>
    <lineage>
        <taxon>Bacteria</taxon>
        <taxon>Pseudomonadati</taxon>
        <taxon>Pseudomonadota</taxon>
        <taxon>Gammaproteobacteria</taxon>
        <taxon>Pasteurellales</taxon>
        <taxon>Pasteurellaceae</taxon>
        <taxon>Actinobacillus</taxon>
    </lineage>
</organism>
<dbReference type="AlphaFoldDB" id="A0A380VC09"/>
<sequence>MHDTTKTTRTGMNPIIIMMLIVIITMVLTFVLPSGEYQRKDKLVIPNSYQVIDKPISVANFISASLTEKGKGQAAPVGIADTLQSVPEGIAKQSGLIFMVLFIGGMFGILNKTGAIEAGLERTLVLTRGNIYLLIPVIMVIFSAGSTFMGLAKEYLLVIPMVIALTGRYWV</sequence>
<feature type="transmembrane region" description="Helical" evidence="6">
    <location>
        <begin position="90"/>
        <end position="110"/>
    </location>
</feature>
<name>A0A380VC09_9PAST</name>
<evidence type="ECO:0000256" key="2">
    <source>
        <dbReference type="ARBA" id="ARBA00022475"/>
    </source>
</evidence>
<dbReference type="Proteomes" id="UP000254507">
    <property type="component" value="Unassembled WGS sequence"/>
</dbReference>
<gene>
    <name evidence="7" type="ORF">NCTC10851_00980</name>
</gene>
<keyword evidence="2" id="KW-1003">Cell membrane</keyword>
<dbReference type="GO" id="GO:0005886">
    <property type="term" value="C:plasma membrane"/>
    <property type="evidence" value="ECO:0007669"/>
    <property type="project" value="UniProtKB-SubCell"/>
</dbReference>
<dbReference type="Pfam" id="PF03606">
    <property type="entry name" value="DcuC"/>
    <property type="match status" value="1"/>
</dbReference>
<feature type="transmembrane region" description="Helical" evidence="6">
    <location>
        <begin position="12"/>
        <end position="32"/>
    </location>
</feature>
<keyword evidence="4 6" id="KW-1133">Transmembrane helix</keyword>
<dbReference type="InterPro" id="IPR018385">
    <property type="entry name" value="C4_dicarb_anaerob_car-like"/>
</dbReference>
<keyword evidence="5 6" id="KW-0472">Membrane</keyword>
<evidence type="ECO:0000256" key="5">
    <source>
        <dbReference type="ARBA" id="ARBA00023136"/>
    </source>
</evidence>
<dbReference type="RefSeq" id="WP_201793238.1">
    <property type="nucleotide sequence ID" value="NZ_NLFK01000003.1"/>
</dbReference>
<evidence type="ECO:0000256" key="4">
    <source>
        <dbReference type="ARBA" id="ARBA00022989"/>
    </source>
</evidence>
<accession>A0A380VC09</accession>
<proteinExistence type="predicted"/>
<keyword evidence="3 6" id="KW-0812">Transmembrane</keyword>
<reference evidence="7 8" key="1">
    <citation type="submission" date="2018-06" db="EMBL/GenBank/DDBJ databases">
        <authorList>
            <consortium name="Pathogen Informatics"/>
            <person name="Doyle S."/>
        </authorList>
    </citation>
    <scope>NUCLEOTIDE SEQUENCE [LARGE SCALE GENOMIC DNA]</scope>
    <source>
        <strain evidence="7 8">NCTC10851</strain>
    </source>
</reference>
<dbReference type="EMBL" id="UFSB01000001">
    <property type="protein sequence ID" value="SUU35752.1"/>
    <property type="molecule type" value="Genomic_DNA"/>
</dbReference>
<evidence type="ECO:0000256" key="3">
    <source>
        <dbReference type="ARBA" id="ARBA00022692"/>
    </source>
</evidence>
<feature type="transmembrane region" description="Helical" evidence="6">
    <location>
        <begin position="131"/>
        <end position="149"/>
    </location>
</feature>
<evidence type="ECO:0000256" key="1">
    <source>
        <dbReference type="ARBA" id="ARBA00004651"/>
    </source>
</evidence>
<comment type="subcellular location">
    <subcellularLocation>
        <location evidence="1">Cell membrane</location>
        <topology evidence="1">Multi-pass membrane protein</topology>
    </subcellularLocation>
</comment>
<evidence type="ECO:0000313" key="7">
    <source>
        <dbReference type="EMBL" id="SUU35752.1"/>
    </source>
</evidence>
<protein>
    <submittedName>
        <fullName evidence="7">C4-dicarboxylate anaerobic carrier</fullName>
    </submittedName>
</protein>
<evidence type="ECO:0000256" key="6">
    <source>
        <dbReference type="SAM" id="Phobius"/>
    </source>
</evidence>